<feature type="compositionally biased region" description="Low complexity" evidence="2">
    <location>
        <begin position="262"/>
        <end position="273"/>
    </location>
</feature>
<feature type="signal peptide" evidence="3">
    <location>
        <begin position="1"/>
        <end position="16"/>
    </location>
</feature>
<feature type="region of interest" description="Disordered" evidence="2">
    <location>
        <begin position="261"/>
        <end position="293"/>
    </location>
</feature>
<feature type="domain" description="ShKT" evidence="4">
    <location>
        <begin position="344"/>
        <end position="385"/>
    </location>
</feature>
<evidence type="ECO:0000256" key="3">
    <source>
        <dbReference type="SAM" id="SignalP"/>
    </source>
</evidence>
<gene>
    <name evidence="5" type="ORF">CAUJ_LOCUS6536</name>
</gene>
<protein>
    <recommendedName>
        <fullName evidence="4">ShKT domain-containing protein</fullName>
    </recommendedName>
</protein>
<evidence type="ECO:0000256" key="2">
    <source>
        <dbReference type="SAM" id="MobiDB-lite"/>
    </source>
</evidence>
<evidence type="ECO:0000256" key="1">
    <source>
        <dbReference type="PROSITE-ProRule" id="PRU01005"/>
    </source>
</evidence>
<feature type="region of interest" description="Disordered" evidence="2">
    <location>
        <begin position="441"/>
        <end position="465"/>
    </location>
</feature>
<dbReference type="PROSITE" id="PS51670">
    <property type="entry name" value="SHKT"/>
    <property type="match status" value="1"/>
</dbReference>
<comment type="caution">
    <text evidence="1">Lacks conserved residue(s) required for the propagation of feature annotation.</text>
</comment>
<feature type="chain" id="PRO_5035855811" description="ShKT domain-containing protein" evidence="3">
    <location>
        <begin position="17"/>
        <end position="465"/>
    </location>
</feature>
<dbReference type="OrthoDB" id="5874015at2759"/>
<dbReference type="Proteomes" id="UP000835052">
    <property type="component" value="Unassembled WGS sequence"/>
</dbReference>
<evidence type="ECO:0000313" key="6">
    <source>
        <dbReference type="Proteomes" id="UP000835052"/>
    </source>
</evidence>
<feature type="compositionally biased region" description="Polar residues" evidence="2">
    <location>
        <begin position="282"/>
        <end position="293"/>
    </location>
</feature>
<evidence type="ECO:0000259" key="4">
    <source>
        <dbReference type="PROSITE" id="PS51670"/>
    </source>
</evidence>
<evidence type="ECO:0000313" key="5">
    <source>
        <dbReference type="EMBL" id="CAD6190617.1"/>
    </source>
</evidence>
<accession>A0A8S1H5F1</accession>
<reference evidence="5" key="1">
    <citation type="submission" date="2020-10" db="EMBL/GenBank/DDBJ databases">
        <authorList>
            <person name="Kikuchi T."/>
        </authorList>
    </citation>
    <scope>NUCLEOTIDE SEQUENCE</scope>
    <source>
        <strain evidence="5">NKZ352</strain>
    </source>
</reference>
<sequence length="465" mass="53068">MFLTVLLLSLISATLCAEDKYLTQLVYKFIFTHEPVCGDPFHEPNWLPAMASCKVDCEPTQFLCLVSATDTNVQKCRPRELYSGHQKSLGMELDFCDCPSIESTDDYFHGPASTEDIVFWTMEHFVHTTAYPNIQPKQVFKAVSLPPAPHFVQNFSGKDRNFGRTGGILKSPENRDENLQQRELPRRIPTPVKGRQILKEQFDSEKVRELGKTLNRFSLPTPGFLHSAKTYYSSNEPLLTPPIKENFLANPENSYDRITEEQNSAAQMSQNNQKSYTEDFDQQQFRNPEETSIQAVTEEEFVPTGTRIEIVPPVPPPDTSPPLIAPSPPAPPSLFPQRNVVAQVEQENAVDYSTNCCEWALQGLCDRNWGKIRKICPKSCGSLICEDVESIKSCTRIVNVDVEECFQSRRVVRYRGLRKAKNAVEKQQLIDGIVNLNVDRSRKKSKKSKRRRSKKKKLKHKTRHF</sequence>
<organism evidence="5 6">
    <name type="scientific">Caenorhabditis auriculariae</name>
    <dbReference type="NCBI Taxonomy" id="2777116"/>
    <lineage>
        <taxon>Eukaryota</taxon>
        <taxon>Metazoa</taxon>
        <taxon>Ecdysozoa</taxon>
        <taxon>Nematoda</taxon>
        <taxon>Chromadorea</taxon>
        <taxon>Rhabditida</taxon>
        <taxon>Rhabditina</taxon>
        <taxon>Rhabditomorpha</taxon>
        <taxon>Rhabditoidea</taxon>
        <taxon>Rhabditidae</taxon>
        <taxon>Peloderinae</taxon>
        <taxon>Caenorhabditis</taxon>
    </lineage>
</organism>
<dbReference type="EMBL" id="CAJGYM010000016">
    <property type="protein sequence ID" value="CAD6190617.1"/>
    <property type="molecule type" value="Genomic_DNA"/>
</dbReference>
<proteinExistence type="predicted"/>
<keyword evidence="3" id="KW-0732">Signal</keyword>
<comment type="caution">
    <text evidence="5">The sequence shown here is derived from an EMBL/GenBank/DDBJ whole genome shotgun (WGS) entry which is preliminary data.</text>
</comment>
<dbReference type="InterPro" id="IPR003582">
    <property type="entry name" value="ShKT_dom"/>
</dbReference>
<keyword evidence="6" id="KW-1185">Reference proteome</keyword>
<dbReference type="AlphaFoldDB" id="A0A8S1H5F1"/>
<name>A0A8S1H5F1_9PELO</name>